<dbReference type="GeneID" id="28864998"/>
<comment type="caution">
    <text evidence="1">The sequence shown here is derived from an EMBL/GenBank/DDBJ whole genome shotgun (WGS) entry which is preliminary data.</text>
</comment>
<gene>
    <name evidence="1" type="ORF">CH63R_05916</name>
</gene>
<dbReference type="VEuPathDB" id="FungiDB:CH63R_05916"/>
<reference evidence="2" key="1">
    <citation type="journal article" date="2017" name="BMC Genomics">
        <title>Gapless genome assembly of Colletotrichum higginsianum reveals chromosome structure and association of transposable elements with secondary metabolite gene clusters.</title>
        <authorList>
            <person name="Dallery J.-F."/>
            <person name="Lapalu N."/>
            <person name="Zampounis A."/>
            <person name="Pigne S."/>
            <person name="Luyten I."/>
            <person name="Amselem J."/>
            <person name="Wittenberg A.H.J."/>
            <person name="Zhou S."/>
            <person name="de Queiroz M.V."/>
            <person name="Robin G.P."/>
            <person name="Auger A."/>
            <person name="Hainaut M."/>
            <person name="Henrissat B."/>
            <person name="Kim K.-T."/>
            <person name="Lee Y.-H."/>
            <person name="Lespinet O."/>
            <person name="Schwartz D.C."/>
            <person name="Thon M.R."/>
            <person name="O'Connell R.J."/>
        </authorList>
    </citation>
    <scope>NUCLEOTIDE SEQUENCE [LARGE SCALE GENOMIC DNA]</scope>
    <source>
        <strain evidence="2">IMI 349063</strain>
    </source>
</reference>
<protein>
    <submittedName>
        <fullName evidence="1">Uncharacterized protein</fullName>
    </submittedName>
</protein>
<dbReference type="AlphaFoldDB" id="A0A1B7YEB6"/>
<sequence>MYRRFPVLTPYEDDPNITGPFLGRIEQGRWSRGSWLVRPPDNALFLSLPSLSNTGRREGS</sequence>
<evidence type="ECO:0000313" key="2">
    <source>
        <dbReference type="Proteomes" id="UP000092177"/>
    </source>
</evidence>
<name>A0A1B7YEB6_COLHI</name>
<organism evidence="1 2">
    <name type="scientific">Colletotrichum higginsianum (strain IMI 349063)</name>
    <name type="common">Crucifer anthracnose fungus</name>
    <dbReference type="NCBI Taxonomy" id="759273"/>
    <lineage>
        <taxon>Eukaryota</taxon>
        <taxon>Fungi</taxon>
        <taxon>Dikarya</taxon>
        <taxon>Ascomycota</taxon>
        <taxon>Pezizomycotina</taxon>
        <taxon>Sordariomycetes</taxon>
        <taxon>Hypocreomycetidae</taxon>
        <taxon>Glomerellales</taxon>
        <taxon>Glomerellaceae</taxon>
        <taxon>Colletotrichum</taxon>
        <taxon>Colletotrichum destructivum species complex</taxon>
    </lineage>
</organism>
<dbReference type="Proteomes" id="UP000092177">
    <property type="component" value="Chromosome 4"/>
</dbReference>
<dbReference type="RefSeq" id="XP_018158741.1">
    <property type="nucleotide sequence ID" value="XM_018300891.1"/>
</dbReference>
<proteinExistence type="predicted"/>
<evidence type="ECO:0000313" key="1">
    <source>
        <dbReference type="EMBL" id="OBR10224.1"/>
    </source>
</evidence>
<dbReference type="EMBL" id="LTAN01000004">
    <property type="protein sequence ID" value="OBR10224.1"/>
    <property type="molecule type" value="Genomic_DNA"/>
</dbReference>
<keyword evidence="2" id="KW-1185">Reference proteome</keyword>
<dbReference type="KEGG" id="chig:CH63R_05916"/>
<accession>A0A1B7YEB6</accession>